<evidence type="ECO:0000256" key="2">
    <source>
        <dbReference type="ARBA" id="ARBA00023002"/>
    </source>
</evidence>
<comment type="similarity">
    <text evidence="1">Belongs to the short-chain dehydrogenases/reductases (SDR) family.</text>
</comment>
<dbReference type="PANTHER" id="PTHR43669">
    <property type="entry name" value="5-KETO-D-GLUCONATE 5-REDUCTASE"/>
    <property type="match status" value="1"/>
</dbReference>
<feature type="non-terminal residue" evidence="3">
    <location>
        <position position="97"/>
    </location>
</feature>
<dbReference type="InterPro" id="IPR036291">
    <property type="entry name" value="NAD(P)-bd_dom_sf"/>
</dbReference>
<reference evidence="3" key="1">
    <citation type="journal article" date="2014" name="Front. Microbiol.">
        <title>High frequency of phylogenetically diverse reductive dehalogenase-homologous genes in deep subseafloor sedimentary metagenomes.</title>
        <authorList>
            <person name="Kawai M."/>
            <person name="Futagami T."/>
            <person name="Toyoda A."/>
            <person name="Takaki Y."/>
            <person name="Nishi S."/>
            <person name="Hori S."/>
            <person name="Arai W."/>
            <person name="Tsubouchi T."/>
            <person name="Morono Y."/>
            <person name="Uchiyama I."/>
            <person name="Ito T."/>
            <person name="Fujiyama A."/>
            <person name="Inagaki F."/>
            <person name="Takami H."/>
        </authorList>
    </citation>
    <scope>NUCLEOTIDE SEQUENCE</scope>
    <source>
        <strain evidence="3">Expedition CK06-06</strain>
    </source>
</reference>
<comment type="caution">
    <text evidence="3">The sequence shown here is derived from an EMBL/GenBank/DDBJ whole genome shotgun (WGS) entry which is preliminary data.</text>
</comment>
<proteinExistence type="inferred from homology"/>
<dbReference type="GO" id="GO:0016491">
    <property type="term" value="F:oxidoreductase activity"/>
    <property type="evidence" value="ECO:0007669"/>
    <property type="project" value="UniProtKB-KW"/>
</dbReference>
<dbReference type="SUPFAM" id="SSF51735">
    <property type="entry name" value="NAD(P)-binding Rossmann-fold domains"/>
    <property type="match status" value="1"/>
</dbReference>
<dbReference type="AlphaFoldDB" id="X0V9Z8"/>
<protein>
    <recommendedName>
        <fullName evidence="4">Short-chain dehydrogenase/reductase SDR</fullName>
    </recommendedName>
</protein>
<dbReference type="InterPro" id="IPR002347">
    <property type="entry name" value="SDR_fam"/>
</dbReference>
<sequence length="97" mass="9896">MRKLDGKVAVITGAGAGIGRAIALLFAREGAQVCSADLILARAEETAQAIAQEGGQAIAVQVDVSQRSSVQALAQQVIARFGRVDILCNNAGIGHIG</sequence>
<dbReference type="Gene3D" id="3.40.50.720">
    <property type="entry name" value="NAD(P)-binding Rossmann-like Domain"/>
    <property type="match status" value="1"/>
</dbReference>
<name>X0V9Z8_9ZZZZ</name>
<dbReference type="PRINTS" id="PR00081">
    <property type="entry name" value="GDHRDH"/>
</dbReference>
<keyword evidence="2" id="KW-0560">Oxidoreductase</keyword>
<gene>
    <name evidence="3" type="ORF">S01H1_54092</name>
</gene>
<dbReference type="Pfam" id="PF00106">
    <property type="entry name" value="adh_short"/>
    <property type="match status" value="1"/>
</dbReference>
<accession>X0V9Z8</accession>
<dbReference type="EMBL" id="BARS01035074">
    <property type="protein sequence ID" value="GAG15035.1"/>
    <property type="molecule type" value="Genomic_DNA"/>
</dbReference>
<evidence type="ECO:0000256" key="1">
    <source>
        <dbReference type="ARBA" id="ARBA00006484"/>
    </source>
</evidence>
<organism evidence="3">
    <name type="scientific">marine sediment metagenome</name>
    <dbReference type="NCBI Taxonomy" id="412755"/>
    <lineage>
        <taxon>unclassified sequences</taxon>
        <taxon>metagenomes</taxon>
        <taxon>ecological metagenomes</taxon>
    </lineage>
</organism>
<evidence type="ECO:0008006" key="4">
    <source>
        <dbReference type="Google" id="ProtNLM"/>
    </source>
</evidence>
<evidence type="ECO:0000313" key="3">
    <source>
        <dbReference type="EMBL" id="GAG15035.1"/>
    </source>
</evidence>
<dbReference type="PANTHER" id="PTHR43669:SF14">
    <property type="entry name" value="OXIDOREDUCTASE"/>
    <property type="match status" value="1"/>
</dbReference>